<sequence length="89" mass="9755">MFAVYNGLGQRLLSLSHYRIKAVRIVARTNAGDEPSALIEVEVANDWRAYAGYLKLAGYRPTIEPATTADTTFHAKEESLKGLECGHCG</sequence>
<accession>A0ABW8ZKA8</accession>
<reference evidence="1 2" key="1">
    <citation type="journal article" date="2024" name="Chem. Sci.">
        <title>Discovery of megapolipeptins by genome mining of a Burkholderiales bacteria collection.</title>
        <authorList>
            <person name="Paulo B.S."/>
            <person name="Recchia M.J.J."/>
            <person name="Lee S."/>
            <person name="Fergusson C.H."/>
            <person name="Romanowski S.B."/>
            <person name="Hernandez A."/>
            <person name="Krull N."/>
            <person name="Liu D.Y."/>
            <person name="Cavanagh H."/>
            <person name="Bos A."/>
            <person name="Gray C.A."/>
            <person name="Murphy B.T."/>
            <person name="Linington R.G."/>
            <person name="Eustaquio A.S."/>
        </authorList>
    </citation>
    <scope>NUCLEOTIDE SEQUENCE [LARGE SCALE GENOMIC DNA]</scope>
    <source>
        <strain evidence="1 2">RL16-012-BIC-B</strain>
    </source>
</reference>
<gene>
    <name evidence="1" type="ORF">PQR66_11510</name>
</gene>
<dbReference type="RefSeq" id="WP_408332304.1">
    <property type="nucleotide sequence ID" value="NZ_JAQQFH010000028.1"/>
</dbReference>
<keyword evidence="2" id="KW-1185">Reference proteome</keyword>
<evidence type="ECO:0000313" key="2">
    <source>
        <dbReference type="Proteomes" id="UP001629249"/>
    </source>
</evidence>
<name>A0ABW8ZKA8_9BURK</name>
<organism evidence="1 2">
    <name type="scientific">Paraburkholderia agricolaris</name>
    <dbReference type="NCBI Taxonomy" id="2152888"/>
    <lineage>
        <taxon>Bacteria</taxon>
        <taxon>Pseudomonadati</taxon>
        <taxon>Pseudomonadota</taxon>
        <taxon>Betaproteobacteria</taxon>
        <taxon>Burkholderiales</taxon>
        <taxon>Burkholderiaceae</taxon>
        <taxon>Paraburkholderia</taxon>
    </lineage>
</organism>
<proteinExistence type="predicted"/>
<dbReference type="EMBL" id="JAQQFN010000007">
    <property type="protein sequence ID" value="MFL9883657.1"/>
    <property type="molecule type" value="Genomic_DNA"/>
</dbReference>
<dbReference type="Proteomes" id="UP001629249">
    <property type="component" value="Unassembled WGS sequence"/>
</dbReference>
<evidence type="ECO:0000313" key="1">
    <source>
        <dbReference type="EMBL" id="MFL9883657.1"/>
    </source>
</evidence>
<comment type="caution">
    <text evidence="1">The sequence shown here is derived from an EMBL/GenBank/DDBJ whole genome shotgun (WGS) entry which is preliminary data.</text>
</comment>
<protein>
    <submittedName>
        <fullName evidence="1">Uncharacterized protein</fullName>
    </submittedName>
</protein>